<sequence length="900" mass="102752">MKRIPAAETGHEQFQVMQTPQGHDINNGATTRTGGGGRGRAVQQPPTDGKATQQPPIDETATQKNKERRKRAAESIACSDGDSKFTTDYTSNFTTNEKFKSREDLMEWARKVGRSNGFGIVTLRSDNGSKGNKFPRVTLGCERSGKYDTRPPRKEIQNKDRRRTGTKKCDCPFRLHGKQQPTADWESTLVNGMHNHPVEYSEVGHSFPGRLSSSRDKEDDVRPVENLNMLQKDNERHETTTSQCLRKGECGMPEMQPLLSKLSKYNYLEQMRTCPKTDTILDFFLAHATSLDLLRTFPLVLQVQCMLMSKGNNKGTVLQIYGLTSTNIPFLVGLVFLSSKKKDCSLEWAFKTLQGLMVGNGISMPGVIVVDDNHDITRSDCFLATTQEVVDLMEGIESVFVTSKLLLETSLITFMARRDCKDVFESQEDLESFFNKWDILLSSSTAVEFEKRLLQLYLDFSRYPMALEYVTKTWLEPYKEKLVQAWTNASLHFGIVEMDNMSTDFQYLVTDFICSSTPPVKKQILQLENSIEEIHAGLELQNTKIKDSFESCLTMVERHNEFKYHELKDLRGFVSIRALELVLQQSTSVIDGGVCGCAIQRTHGLPCAHEIAEYKRDYKSIPLECIHPHWRKLGTDPLRVTVESSGVNERIKRRRRLSKKMTHSAPHSAPSGPLILHPIQGKKIKDKIYRLPLKFLGVCPAVMRSYILYIEDVSSDDHCSFRVVSSLLGNSNEDGWNRVRSDLMKELEFNSAQYTQLFRSEERVDKLYHALTYSDSGTTFLDPEEHSMIMPDMGHIIASCYNVVVMLFSSTQCLTFFPLRTLPLLISPPKEIVIGCIDKHFVQVFLKQGHPMPLIAQDWKQYNEHRESFIQEWTTPYNARIKDFMDLQPDIYIYSDIEVQ</sequence>
<feature type="region of interest" description="Disordered" evidence="1">
    <location>
        <begin position="200"/>
        <end position="220"/>
    </location>
</feature>
<feature type="compositionally biased region" description="Basic and acidic residues" evidence="1">
    <location>
        <begin position="143"/>
        <end position="159"/>
    </location>
</feature>
<evidence type="ECO:0000256" key="1">
    <source>
        <dbReference type="SAM" id="MobiDB-lite"/>
    </source>
</evidence>
<feature type="compositionally biased region" description="Polar residues" evidence="1">
    <location>
        <begin position="44"/>
        <end position="63"/>
    </location>
</feature>
<dbReference type="PANTHER" id="PTHR31569:SF4">
    <property type="entry name" value="SWIM-TYPE DOMAIN-CONTAINING PROTEIN"/>
    <property type="match status" value="1"/>
</dbReference>
<feature type="region of interest" description="Disordered" evidence="1">
    <location>
        <begin position="1"/>
        <end position="85"/>
    </location>
</feature>
<feature type="domain" description="FAR1" evidence="2">
    <location>
        <begin position="113"/>
        <end position="198"/>
    </location>
</feature>
<protein>
    <recommendedName>
        <fullName evidence="2">FAR1 domain-containing protein</fullName>
    </recommendedName>
</protein>
<dbReference type="InterPro" id="IPR004330">
    <property type="entry name" value="FAR1_DNA_bnd_dom"/>
</dbReference>
<feature type="region of interest" description="Disordered" evidence="1">
    <location>
        <begin position="142"/>
        <end position="167"/>
    </location>
</feature>
<dbReference type="InterPro" id="IPR052579">
    <property type="entry name" value="Zinc_finger_SWIM"/>
</dbReference>
<dbReference type="PANTHER" id="PTHR31569">
    <property type="entry name" value="SWIM-TYPE DOMAIN-CONTAINING PROTEIN"/>
    <property type="match status" value="1"/>
</dbReference>
<dbReference type="Pfam" id="PF03101">
    <property type="entry name" value="FAR1"/>
    <property type="match status" value="1"/>
</dbReference>
<evidence type="ECO:0000313" key="3">
    <source>
        <dbReference type="EMBL" id="KAK9927819.1"/>
    </source>
</evidence>
<dbReference type="AlphaFoldDB" id="A0AAW1WSM6"/>
<keyword evidence="4" id="KW-1185">Reference proteome</keyword>
<gene>
    <name evidence="3" type="ORF">M0R45_024985</name>
</gene>
<evidence type="ECO:0000313" key="4">
    <source>
        <dbReference type="Proteomes" id="UP001457282"/>
    </source>
</evidence>
<evidence type="ECO:0000259" key="2">
    <source>
        <dbReference type="Pfam" id="PF03101"/>
    </source>
</evidence>
<proteinExistence type="predicted"/>
<dbReference type="EMBL" id="JBEDUW010000005">
    <property type="protein sequence ID" value="KAK9927819.1"/>
    <property type="molecule type" value="Genomic_DNA"/>
</dbReference>
<dbReference type="Proteomes" id="UP001457282">
    <property type="component" value="Unassembled WGS sequence"/>
</dbReference>
<organism evidence="3 4">
    <name type="scientific">Rubus argutus</name>
    <name type="common">Southern blackberry</name>
    <dbReference type="NCBI Taxonomy" id="59490"/>
    <lineage>
        <taxon>Eukaryota</taxon>
        <taxon>Viridiplantae</taxon>
        <taxon>Streptophyta</taxon>
        <taxon>Embryophyta</taxon>
        <taxon>Tracheophyta</taxon>
        <taxon>Spermatophyta</taxon>
        <taxon>Magnoliopsida</taxon>
        <taxon>eudicotyledons</taxon>
        <taxon>Gunneridae</taxon>
        <taxon>Pentapetalae</taxon>
        <taxon>rosids</taxon>
        <taxon>fabids</taxon>
        <taxon>Rosales</taxon>
        <taxon>Rosaceae</taxon>
        <taxon>Rosoideae</taxon>
        <taxon>Rosoideae incertae sedis</taxon>
        <taxon>Rubus</taxon>
    </lineage>
</organism>
<reference evidence="3 4" key="1">
    <citation type="journal article" date="2023" name="G3 (Bethesda)">
        <title>A chromosome-length genome assembly and annotation of blackberry (Rubus argutus, cv. 'Hillquist').</title>
        <authorList>
            <person name="Bruna T."/>
            <person name="Aryal R."/>
            <person name="Dudchenko O."/>
            <person name="Sargent D.J."/>
            <person name="Mead D."/>
            <person name="Buti M."/>
            <person name="Cavallini A."/>
            <person name="Hytonen T."/>
            <person name="Andres J."/>
            <person name="Pham M."/>
            <person name="Weisz D."/>
            <person name="Mascagni F."/>
            <person name="Usai G."/>
            <person name="Natali L."/>
            <person name="Bassil N."/>
            <person name="Fernandez G.E."/>
            <person name="Lomsadze A."/>
            <person name="Armour M."/>
            <person name="Olukolu B."/>
            <person name="Poorten T."/>
            <person name="Britton C."/>
            <person name="Davik J."/>
            <person name="Ashrafi H."/>
            <person name="Aiden E.L."/>
            <person name="Borodovsky M."/>
            <person name="Worthington M."/>
        </authorList>
    </citation>
    <scope>NUCLEOTIDE SEQUENCE [LARGE SCALE GENOMIC DNA]</scope>
    <source>
        <strain evidence="3">PI 553951</strain>
    </source>
</reference>
<accession>A0AAW1WSM6</accession>
<comment type="caution">
    <text evidence="3">The sequence shown here is derived from an EMBL/GenBank/DDBJ whole genome shotgun (WGS) entry which is preliminary data.</text>
</comment>
<name>A0AAW1WSM6_RUBAR</name>